<sequence length="79" mass="8456">MALLLQYWHPQGVTREEGNSTPALDQGVPALEVSQALLVKAIQVVLFPGGLRGPDEERIKVLPGYTTTGATDSCPAIRL</sequence>
<dbReference type="EnsemblMetazoa" id="Aqu2.1.00783_001">
    <property type="protein sequence ID" value="Aqu2.1.00783_001"/>
    <property type="gene ID" value="Aqu2.1.00783"/>
</dbReference>
<protein>
    <submittedName>
        <fullName evidence="1">Uncharacterized protein</fullName>
    </submittedName>
</protein>
<name>A0A1X7SFD6_AMPQE</name>
<reference evidence="1" key="1">
    <citation type="submission" date="2017-05" db="UniProtKB">
        <authorList>
            <consortium name="EnsemblMetazoa"/>
        </authorList>
    </citation>
    <scope>IDENTIFICATION</scope>
</reference>
<dbReference type="InParanoid" id="A0A1X7SFD6"/>
<accession>A0A1X7SFD6</accession>
<evidence type="ECO:0000313" key="1">
    <source>
        <dbReference type="EnsemblMetazoa" id="Aqu2.1.00783_001"/>
    </source>
</evidence>
<organism evidence="1">
    <name type="scientific">Amphimedon queenslandica</name>
    <name type="common">Sponge</name>
    <dbReference type="NCBI Taxonomy" id="400682"/>
    <lineage>
        <taxon>Eukaryota</taxon>
        <taxon>Metazoa</taxon>
        <taxon>Porifera</taxon>
        <taxon>Demospongiae</taxon>
        <taxon>Heteroscleromorpha</taxon>
        <taxon>Haplosclerida</taxon>
        <taxon>Niphatidae</taxon>
        <taxon>Amphimedon</taxon>
    </lineage>
</organism>
<dbReference type="AlphaFoldDB" id="A0A1X7SFD6"/>
<proteinExistence type="predicted"/>